<dbReference type="AlphaFoldDB" id="N1RAX6"/>
<dbReference type="Proteomes" id="UP000016929">
    <property type="component" value="Unassembled WGS sequence"/>
</dbReference>
<name>N1RAX6_FUSC4</name>
<protein>
    <submittedName>
        <fullName evidence="2">Uncharacterized protein</fullName>
    </submittedName>
</protein>
<feature type="compositionally biased region" description="Polar residues" evidence="1">
    <location>
        <begin position="109"/>
        <end position="125"/>
    </location>
</feature>
<reference evidence="3" key="1">
    <citation type="submission" date="2012-09" db="EMBL/GenBank/DDBJ databases">
        <title>Genome sequencing and comparative transcriptomics of race 1 and race 4 of banana pathogen: Fusarium oxysporum f. sp. cubense.</title>
        <authorList>
            <person name="Fang X."/>
            <person name="Huang J."/>
        </authorList>
    </citation>
    <scope>NUCLEOTIDE SEQUENCE [LARGE SCALE GENOMIC DNA]</scope>
    <source>
        <strain evidence="3">race 4</strain>
    </source>
</reference>
<dbReference type="EMBL" id="KB726995">
    <property type="protein sequence ID" value="EMT62614.1"/>
    <property type="molecule type" value="Genomic_DNA"/>
</dbReference>
<organism evidence="2 3">
    <name type="scientific">Fusarium oxysporum f. sp. cubense (strain race 4)</name>
    <name type="common">Panama disease fungus</name>
    <dbReference type="NCBI Taxonomy" id="2502994"/>
    <lineage>
        <taxon>Eukaryota</taxon>
        <taxon>Fungi</taxon>
        <taxon>Dikarya</taxon>
        <taxon>Ascomycota</taxon>
        <taxon>Pezizomycotina</taxon>
        <taxon>Sordariomycetes</taxon>
        <taxon>Hypocreomycetidae</taxon>
        <taxon>Hypocreales</taxon>
        <taxon>Nectriaceae</taxon>
        <taxon>Fusarium</taxon>
        <taxon>Fusarium oxysporum species complex</taxon>
    </lineage>
</organism>
<evidence type="ECO:0000313" key="3">
    <source>
        <dbReference type="Proteomes" id="UP000016929"/>
    </source>
</evidence>
<keyword evidence="3" id="KW-1185">Reference proteome</keyword>
<evidence type="ECO:0000256" key="1">
    <source>
        <dbReference type="SAM" id="MobiDB-lite"/>
    </source>
</evidence>
<proteinExistence type="predicted"/>
<sequence length="125" mass="14546">MAQMCLHFMAVADPKCSSLIRKSTNGKYFEFAHFSVREFLEDEKAISQTTGIEKYWIARSMTNFLLARQCLRFLQMENFDKMPDEPNKQVAATRQRDNSYPFYRLPLSYGSSSQKMDSVTPKFSS</sequence>
<reference evidence="3" key="2">
    <citation type="journal article" date="2014" name="PLoS ONE">
        <title>Genome and Transcriptome Analysis of the Fungal Pathogen Fusarium oxysporum f. sp. cubense Causing Banana Vascular Wilt Disease.</title>
        <authorList>
            <person name="Guo L."/>
            <person name="Han L."/>
            <person name="Yang L."/>
            <person name="Zeng H."/>
            <person name="Fan D."/>
            <person name="Zhu Y."/>
            <person name="Feng Y."/>
            <person name="Wang G."/>
            <person name="Peng C."/>
            <person name="Jiang X."/>
            <person name="Zhou D."/>
            <person name="Ni P."/>
            <person name="Liang C."/>
            <person name="Liu L."/>
            <person name="Wang J."/>
            <person name="Mao C."/>
            <person name="Fang X."/>
            <person name="Peng M."/>
            <person name="Huang J."/>
        </authorList>
    </citation>
    <scope>NUCLEOTIDE SEQUENCE [LARGE SCALE GENOMIC DNA]</scope>
    <source>
        <strain evidence="3">race 4</strain>
    </source>
</reference>
<feature type="region of interest" description="Disordered" evidence="1">
    <location>
        <begin position="105"/>
        <end position="125"/>
    </location>
</feature>
<dbReference type="HOGENOM" id="CLU_1992697_0_0_1"/>
<gene>
    <name evidence="2" type="ORF">FOC4_g10006238</name>
</gene>
<evidence type="ECO:0000313" key="2">
    <source>
        <dbReference type="EMBL" id="EMT62614.1"/>
    </source>
</evidence>
<accession>N1RAX6</accession>